<dbReference type="SUPFAM" id="SSF55797">
    <property type="entry name" value="PR-1-like"/>
    <property type="match status" value="1"/>
</dbReference>
<dbReference type="EMBL" id="CP039704">
    <property type="protein sequence ID" value="QCI78662.1"/>
    <property type="molecule type" value="Genomic_DNA"/>
</dbReference>
<dbReference type="AlphaFoldDB" id="A0A4D7CBJ4"/>
<dbReference type="CDD" id="cd05379">
    <property type="entry name" value="CAP_bacterial"/>
    <property type="match status" value="1"/>
</dbReference>
<evidence type="ECO:0000313" key="3">
    <source>
        <dbReference type="Proteomes" id="UP000298714"/>
    </source>
</evidence>
<dbReference type="Gene3D" id="3.40.33.10">
    <property type="entry name" value="CAP"/>
    <property type="match status" value="1"/>
</dbReference>
<dbReference type="InterPro" id="IPR035940">
    <property type="entry name" value="CAP_sf"/>
</dbReference>
<feature type="domain" description="SCP" evidence="1">
    <location>
        <begin position="1"/>
        <end position="103"/>
    </location>
</feature>
<dbReference type="Pfam" id="PF00188">
    <property type="entry name" value="CAP"/>
    <property type="match status" value="1"/>
</dbReference>
<evidence type="ECO:0000313" key="2">
    <source>
        <dbReference type="EMBL" id="QCI78662.1"/>
    </source>
</evidence>
<dbReference type="InterPro" id="IPR014044">
    <property type="entry name" value="CAP_dom"/>
</dbReference>
<name>A0A4D7CBJ4_9SPHN</name>
<keyword evidence="3" id="KW-1185">Reference proteome</keyword>
<dbReference type="Proteomes" id="UP000298714">
    <property type="component" value="Chromosome"/>
</dbReference>
<gene>
    <name evidence="2" type="ORF">E6W36_00520</name>
</gene>
<protein>
    <submittedName>
        <fullName evidence="2">CAP domain-containing protein</fullName>
    </submittedName>
</protein>
<proteinExistence type="predicted"/>
<sequence length="155" mass="16804">MGALSEDPALTEAANQQAREMALQGQLTHVDDKGGTFVERAIGAQYSGQPRAENLAWQQKSATHAATAWLNSPAHQHNILLPDVDDAGFGYACNPETGRFWVLVLGRRGQALLGPLISATPYRTDLAADKEIKAAQIVRVRRRQGPRPGRAGRPE</sequence>
<evidence type="ECO:0000259" key="1">
    <source>
        <dbReference type="Pfam" id="PF00188"/>
    </source>
</evidence>
<dbReference type="PANTHER" id="PTHR31157:SF1">
    <property type="entry name" value="SCP DOMAIN-CONTAINING PROTEIN"/>
    <property type="match status" value="1"/>
</dbReference>
<accession>A0A4D7CBJ4</accession>
<reference evidence="3" key="1">
    <citation type="submission" date="2019-04" db="EMBL/GenBank/DDBJ databases">
        <title>Complete genome sequence of Sphingomonas sp. W1-2-3.</title>
        <authorList>
            <person name="Im W.T."/>
        </authorList>
    </citation>
    <scope>NUCLEOTIDE SEQUENCE [LARGE SCALE GENOMIC DNA]</scope>
    <source>
        <strain evidence="3">W1-2-3</strain>
    </source>
</reference>
<organism evidence="2 3">
    <name type="scientific">Hankyongella ginsenosidimutans</name>
    <dbReference type="NCBI Taxonomy" id="1763828"/>
    <lineage>
        <taxon>Bacteria</taxon>
        <taxon>Pseudomonadati</taxon>
        <taxon>Pseudomonadota</taxon>
        <taxon>Alphaproteobacteria</taxon>
        <taxon>Sphingomonadales</taxon>
        <taxon>Sphingomonadaceae</taxon>
        <taxon>Hankyongella</taxon>
    </lineage>
</organism>
<dbReference type="KEGG" id="hgn:E6W36_00520"/>
<dbReference type="PANTHER" id="PTHR31157">
    <property type="entry name" value="SCP DOMAIN-CONTAINING PROTEIN"/>
    <property type="match status" value="1"/>
</dbReference>